<dbReference type="Pfam" id="PF04657">
    <property type="entry name" value="DMT_YdcZ"/>
    <property type="match status" value="2"/>
</dbReference>
<name>A0A919JIH9_9ACTN</name>
<comment type="caution">
    <text evidence="2">The sequence shown here is derived from an EMBL/GenBank/DDBJ whole genome shotgun (WGS) entry which is preliminary data.</text>
</comment>
<evidence type="ECO:0008006" key="4">
    <source>
        <dbReference type="Google" id="ProtNLM"/>
    </source>
</evidence>
<keyword evidence="1" id="KW-0472">Membrane</keyword>
<keyword evidence="1" id="KW-1133">Transmembrane helix</keyword>
<reference evidence="2" key="1">
    <citation type="submission" date="2021-01" db="EMBL/GenBank/DDBJ databases">
        <title>Whole genome shotgun sequence of Actinoplanes nipponensis NBRC 14063.</title>
        <authorList>
            <person name="Komaki H."/>
            <person name="Tamura T."/>
        </authorList>
    </citation>
    <scope>NUCLEOTIDE SEQUENCE</scope>
    <source>
        <strain evidence="2">NBRC 14063</strain>
    </source>
</reference>
<feature type="transmembrane region" description="Helical" evidence="1">
    <location>
        <begin position="268"/>
        <end position="289"/>
    </location>
</feature>
<dbReference type="EMBL" id="BOMQ01000044">
    <property type="protein sequence ID" value="GIE50087.1"/>
    <property type="molecule type" value="Genomic_DNA"/>
</dbReference>
<organism evidence="2 3">
    <name type="scientific">Actinoplanes nipponensis</name>
    <dbReference type="NCBI Taxonomy" id="135950"/>
    <lineage>
        <taxon>Bacteria</taxon>
        <taxon>Bacillati</taxon>
        <taxon>Actinomycetota</taxon>
        <taxon>Actinomycetes</taxon>
        <taxon>Micromonosporales</taxon>
        <taxon>Micromonosporaceae</taxon>
        <taxon>Actinoplanes</taxon>
    </lineage>
</organism>
<protein>
    <recommendedName>
        <fullName evidence="4">Transporter family-2 protein</fullName>
    </recommendedName>
</protein>
<dbReference type="PANTHER" id="PTHR34821">
    <property type="entry name" value="INNER MEMBRANE PROTEIN YDCZ"/>
    <property type="match status" value="1"/>
</dbReference>
<feature type="transmembrane region" description="Helical" evidence="1">
    <location>
        <begin position="205"/>
        <end position="230"/>
    </location>
</feature>
<dbReference type="AlphaFoldDB" id="A0A919JIH9"/>
<accession>A0A919JIH9</accession>
<dbReference type="InterPro" id="IPR006750">
    <property type="entry name" value="YdcZ"/>
</dbReference>
<feature type="transmembrane region" description="Helical" evidence="1">
    <location>
        <begin position="242"/>
        <end position="262"/>
    </location>
</feature>
<evidence type="ECO:0000256" key="1">
    <source>
        <dbReference type="SAM" id="Phobius"/>
    </source>
</evidence>
<feature type="transmembrane region" description="Helical" evidence="1">
    <location>
        <begin position="93"/>
        <end position="126"/>
    </location>
</feature>
<sequence>MTQTSTERLTVSTGRKAAGVGLAVVAGVALAVQSRINGELAVRLNDPIGAATFSFGSGLLVLAVLVPLLPAGRAGLGHLRTALREGRIRGRQCVGGMCGGFLVATQGLTVPTLGVAVFIVALVAGQSSSSLLVDRAGAGPGGAQPVTTPRLAGAVLTVCAVLLAVGDRIGHPGALVLAVLPLVAGIGIAWQQAVNGHVRVVSGSAMVAGLVNFAAGTAVLLVAFAVSVAVRGRPDHLPPGPWWLYVGGTLGIVFIAVGAVVVRWTGVLLLGLGMISGQVTGALLLDVIVPGDAGRPGWNTVLGAALTLVAVAVAVGPGRRGPRPAQRSVRVLPGP</sequence>
<dbReference type="PANTHER" id="PTHR34821:SF2">
    <property type="entry name" value="INNER MEMBRANE PROTEIN YDCZ"/>
    <property type="match status" value="1"/>
</dbReference>
<proteinExistence type="predicted"/>
<feature type="transmembrane region" description="Helical" evidence="1">
    <location>
        <begin position="301"/>
        <end position="318"/>
    </location>
</feature>
<feature type="transmembrane region" description="Helical" evidence="1">
    <location>
        <begin position="173"/>
        <end position="193"/>
    </location>
</feature>
<dbReference type="GO" id="GO:0005886">
    <property type="term" value="C:plasma membrane"/>
    <property type="evidence" value="ECO:0007669"/>
    <property type="project" value="TreeGrafter"/>
</dbReference>
<feature type="transmembrane region" description="Helical" evidence="1">
    <location>
        <begin position="48"/>
        <end position="72"/>
    </location>
</feature>
<gene>
    <name evidence="2" type="ORF">Ani05nite_36210</name>
</gene>
<keyword evidence="3" id="KW-1185">Reference proteome</keyword>
<dbReference type="RefSeq" id="WP_239130165.1">
    <property type="nucleotide sequence ID" value="NZ_BAAAYJ010000107.1"/>
</dbReference>
<evidence type="ECO:0000313" key="2">
    <source>
        <dbReference type="EMBL" id="GIE50087.1"/>
    </source>
</evidence>
<dbReference type="Proteomes" id="UP000647172">
    <property type="component" value="Unassembled WGS sequence"/>
</dbReference>
<evidence type="ECO:0000313" key="3">
    <source>
        <dbReference type="Proteomes" id="UP000647172"/>
    </source>
</evidence>
<feature type="transmembrane region" description="Helical" evidence="1">
    <location>
        <begin position="17"/>
        <end position="36"/>
    </location>
</feature>
<keyword evidence="1" id="KW-0812">Transmembrane</keyword>